<dbReference type="EMBL" id="CP011390">
    <property type="protein sequence ID" value="ANE49134.1"/>
    <property type="molecule type" value="Genomic_DNA"/>
</dbReference>
<keyword evidence="3" id="KW-1185">Reference proteome</keyword>
<evidence type="ECO:0000256" key="1">
    <source>
        <dbReference type="SAM" id="Phobius"/>
    </source>
</evidence>
<keyword evidence="1" id="KW-1133">Transmembrane helix</keyword>
<evidence type="ECO:0008006" key="4">
    <source>
        <dbReference type="Google" id="ProtNLM"/>
    </source>
</evidence>
<accession>A0A172TQG6</accession>
<reference evidence="2 3" key="2">
    <citation type="journal article" date="2016" name="Int. J. Syst. Evol. Microbiol.">
        <title>Flavisolibacter tropicus sp. nov., isolated from tropical soil.</title>
        <authorList>
            <person name="Lee J.J."/>
            <person name="Kang M.S."/>
            <person name="Kim G.S."/>
            <person name="Lee C.S."/>
            <person name="Lim S."/>
            <person name="Lee J."/>
            <person name="Roh S.H."/>
            <person name="Kang H."/>
            <person name="Ha J.M."/>
            <person name="Bae S."/>
            <person name="Jung H.Y."/>
            <person name="Kim M.K."/>
        </authorList>
    </citation>
    <scope>NUCLEOTIDE SEQUENCE [LARGE SCALE GENOMIC DNA]</scope>
    <source>
        <strain evidence="2 3">LCS9</strain>
    </source>
</reference>
<evidence type="ECO:0000313" key="3">
    <source>
        <dbReference type="Proteomes" id="UP000077177"/>
    </source>
</evidence>
<name>A0A172TQG6_9BACT</name>
<dbReference type="AlphaFoldDB" id="A0A172TQG6"/>
<evidence type="ECO:0000313" key="2">
    <source>
        <dbReference type="EMBL" id="ANE49134.1"/>
    </source>
</evidence>
<proteinExistence type="predicted"/>
<keyword evidence="1" id="KW-0812">Transmembrane</keyword>
<protein>
    <recommendedName>
        <fullName evidence="4">Zinc-finger domain-containing protein</fullName>
    </recommendedName>
</protein>
<gene>
    <name evidence="2" type="ORF">SY85_00075</name>
</gene>
<feature type="transmembrane region" description="Helical" evidence="1">
    <location>
        <begin position="95"/>
        <end position="115"/>
    </location>
</feature>
<sequence length="178" mass="20425">MSELDQTPIGDESVEIRLWDYIDGLADASERAAVEKLIADHTEWRMKYQELLDVHQMVQTTELEEPSMRFSKNVMEEIAKFHIAPATKNYINQKIIWGIGAFFLTVIVGFVIYGISQINWSAGSTNSGIGIDFAQVDYSRMFNNNFVNTFMMLNVVLGLMLFDRILDMKKKQYRGHAS</sequence>
<keyword evidence="1" id="KW-0472">Membrane</keyword>
<dbReference type="RefSeq" id="WP_066401127.1">
    <property type="nucleotide sequence ID" value="NZ_CP011390.1"/>
</dbReference>
<reference evidence="3" key="1">
    <citation type="submission" date="2015-01" db="EMBL/GenBank/DDBJ databases">
        <title>Flavisolibacter sp./LCS9/ whole genome sequencing.</title>
        <authorList>
            <person name="Kim M.K."/>
            <person name="Srinivasan S."/>
            <person name="Lee J.-J."/>
        </authorList>
    </citation>
    <scope>NUCLEOTIDE SEQUENCE [LARGE SCALE GENOMIC DNA]</scope>
    <source>
        <strain evidence="3">LCS9</strain>
    </source>
</reference>
<dbReference type="Proteomes" id="UP000077177">
    <property type="component" value="Chromosome"/>
</dbReference>
<dbReference type="KEGG" id="fla:SY85_00075"/>
<organism evidence="2 3">
    <name type="scientific">Flavisolibacter tropicus</name>
    <dbReference type="NCBI Taxonomy" id="1492898"/>
    <lineage>
        <taxon>Bacteria</taxon>
        <taxon>Pseudomonadati</taxon>
        <taxon>Bacteroidota</taxon>
        <taxon>Chitinophagia</taxon>
        <taxon>Chitinophagales</taxon>
        <taxon>Chitinophagaceae</taxon>
        <taxon>Flavisolibacter</taxon>
    </lineage>
</organism>
<dbReference type="OrthoDB" id="796197at2"/>
<feature type="transmembrane region" description="Helical" evidence="1">
    <location>
        <begin position="146"/>
        <end position="166"/>
    </location>
</feature>